<evidence type="ECO:0000259" key="1">
    <source>
        <dbReference type="Pfam" id="PF07589"/>
    </source>
</evidence>
<dbReference type="EMBL" id="CP003364">
    <property type="protein sequence ID" value="AGA25940.1"/>
    <property type="molecule type" value="Genomic_DNA"/>
</dbReference>
<name>L0DAR8_SINAD</name>
<dbReference type="AlphaFoldDB" id="L0DAR8"/>
<reference evidence="2 3" key="1">
    <citation type="submission" date="2012-02" db="EMBL/GenBank/DDBJ databases">
        <title>Complete sequence of chromosome of Singulisphaera acidiphila DSM 18658.</title>
        <authorList>
            <consortium name="US DOE Joint Genome Institute (JGI-PGF)"/>
            <person name="Lucas S."/>
            <person name="Copeland A."/>
            <person name="Lapidus A."/>
            <person name="Glavina del Rio T."/>
            <person name="Dalin E."/>
            <person name="Tice H."/>
            <person name="Bruce D."/>
            <person name="Goodwin L."/>
            <person name="Pitluck S."/>
            <person name="Peters L."/>
            <person name="Ovchinnikova G."/>
            <person name="Chertkov O."/>
            <person name="Kyrpides N."/>
            <person name="Mavromatis K."/>
            <person name="Ivanova N."/>
            <person name="Brettin T."/>
            <person name="Detter J.C."/>
            <person name="Han C."/>
            <person name="Larimer F."/>
            <person name="Land M."/>
            <person name="Hauser L."/>
            <person name="Markowitz V."/>
            <person name="Cheng J.-F."/>
            <person name="Hugenholtz P."/>
            <person name="Woyke T."/>
            <person name="Wu D."/>
            <person name="Tindall B."/>
            <person name="Pomrenke H."/>
            <person name="Brambilla E."/>
            <person name="Klenk H.-P."/>
            <person name="Eisen J.A."/>
        </authorList>
    </citation>
    <scope>NUCLEOTIDE SEQUENCE [LARGE SCALE GENOMIC DNA]</scope>
    <source>
        <strain evidence="3">ATCC BAA-1392 / DSM 18658 / VKM B-2454 / MOB10</strain>
    </source>
</reference>
<proteinExistence type="predicted"/>
<organism evidence="2 3">
    <name type="scientific">Singulisphaera acidiphila (strain ATCC BAA-1392 / DSM 18658 / VKM B-2454 / MOB10)</name>
    <dbReference type="NCBI Taxonomy" id="886293"/>
    <lineage>
        <taxon>Bacteria</taxon>
        <taxon>Pseudomonadati</taxon>
        <taxon>Planctomycetota</taxon>
        <taxon>Planctomycetia</taxon>
        <taxon>Isosphaerales</taxon>
        <taxon>Isosphaeraceae</taxon>
        <taxon>Singulisphaera</taxon>
    </lineage>
</organism>
<feature type="domain" description="Ice-binding protein C-terminal" evidence="1">
    <location>
        <begin position="296"/>
        <end position="320"/>
    </location>
</feature>
<accession>L0DAR8</accession>
<gene>
    <name evidence="2" type="ordered locus">Sinac_1561</name>
</gene>
<evidence type="ECO:0000313" key="3">
    <source>
        <dbReference type="Proteomes" id="UP000010798"/>
    </source>
</evidence>
<keyword evidence="3" id="KW-1185">Reference proteome</keyword>
<dbReference type="eggNOG" id="COG5563">
    <property type="taxonomic scope" value="Bacteria"/>
</dbReference>
<dbReference type="KEGG" id="saci:Sinac_1561"/>
<dbReference type="NCBIfam" id="TIGR02913">
    <property type="entry name" value="HAF_rpt"/>
    <property type="match status" value="1"/>
</dbReference>
<sequence>MRGRSIQLVVFTTIMGLTGTRVSAEALYTVTDLGQADTSPNSSFNYLNALSATDQATFQSGSFERDSHPVPLGLPRQWVQGDVARWSSGLGVVYDSVIFASGNNQGDVVGNTAETVPSISQPHSLLALFRPDPHTVHPLDSPSQPGGVPSPGYLVVPQWNGPVNSFYGTVTGINDHKLITGSIQRHSNWQETAPVLIDASTGSVSPIELGSLGGKHGVGNALNNAGQVVGWSEIADGTHHAFLYDKGIMEDLNTLIPPTSGLNLDTAVGIDASGRIVALGTDDSGVTHEYLLAPATVPEPSTLALFGLVAGGLVVRHQRRRGRSACAV</sequence>
<dbReference type="STRING" id="886293.Sinac_1561"/>
<protein>
    <submittedName>
        <fullName evidence="2">PEP-CTERM putative exosortase interaction domain-containing protein,HAF family repeat protein</fullName>
    </submittedName>
</protein>
<dbReference type="InterPro" id="IPR014262">
    <property type="entry name" value="HAF_rpt"/>
</dbReference>
<dbReference type="HOGENOM" id="CLU_847038_0_0_0"/>
<evidence type="ECO:0000313" key="2">
    <source>
        <dbReference type="EMBL" id="AGA25940.1"/>
    </source>
</evidence>
<dbReference type="Proteomes" id="UP000010798">
    <property type="component" value="Chromosome"/>
</dbReference>
<dbReference type="NCBIfam" id="TIGR02595">
    <property type="entry name" value="PEP_CTERM"/>
    <property type="match status" value="1"/>
</dbReference>
<dbReference type="InterPro" id="IPR013424">
    <property type="entry name" value="Ice-binding_C"/>
</dbReference>
<dbReference type="Pfam" id="PF07589">
    <property type="entry name" value="PEP-CTERM"/>
    <property type="match status" value="1"/>
</dbReference>